<dbReference type="InterPro" id="IPR000215">
    <property type="entry name" value="Serpin_fam"/>
</dbReference>
<keyword evidence="1" id="KW-0646">Protease inhibitor</keyword>
<dbReference type="Gene3D" id="2.30.39.10">
    <property type="entry name" value="Alpha-1-antitrypsin, domain 1"/>
    <property type="match status" value="1"/>
</dbReference>
<dbReference type="AlphaFoldDB" id="A0A1B6HVQ6"/>
<comment type="similarity">
    <text evidence="3">Belongs to the serpin family.</text>
</comment>
<keyword evidence="4" id="KW-0732">Signal</keyword>
<sequence>VLLSPDSIFWAFQLLFFASSGYSEEILRKFLHIPHNLTKNDVVGFYDLKGDHYLWNKHPTRDAYKLDRANKMYIQQGLGIRDCVKHIFLTEYSTADFKNELESTRKNINKWIEMQTGNMIVDCIPEGFLDKSISILLVNAVYFKGLWKSRFNKDKTSPEDFYMADGSTRQAEMMKQRSSFRAVFSGSYGIHGLELPYEGDDISMFIILPEQSHATAVQDLLRSLTYERQEKILSEILDSPMKKMDVIIPKFKTENKYDLLPVLKDFGADELLEFVDLSDLVEKFNEFKLDKAIHTAKIVVDEQGTEAVAVTKLMSVSVFSGRRETYPVFRANRPFLYFIFNIYTRTTLFYGVFNSP</sequence>
<dbReference type="Pfam" id="PF00079">
    <property type="entry name" value="Serpin"/>
    <property type="match status" value="1"/>
</dbReference>
<dbReference type="InterPro" id="IPR023795">
    <property type="entry name" value="Serpin_CS"/>
</dbReference>
<protein>
    <recommendedName>
        <fullName evidence="5">Serpin domain-containing protein</fullName>
    </recommendedName>
</protein>
<dbReference type="SMART" id="SM00093">
    <property type="entry name" value="SERPIN"/>
    <property type="match status" value="1"/>
</dbReference>
<keyword evidence="2" id="KW-0722">Serine protease inhibitor</keyword>
<evidence type="ECO:0000256" key="3">
    <source>
        <dbReference type="RuleBase" id="RU000411"/>
    </source>
</evidence>
<dbReference type="PANTHER" id="PTHR11461:SF278">
    <property type="entry name" value="SERINE PROTEASE INHIBITOR 88EA"/>
    <property type="match status" value="1"/>
</dbReference>
<dbReference type="InterPro" id="IPR042185">
    <property type="entry name" value="Serpin_sf_2"/>
</dbReference>
<organism evidence="6">
    <name type="scientific">Homalodisca liturata</name>
    <dbReference type="NCBI Taxonomy" id="320908"/>
    <lineage>
        <taxon>Eukaryota</taxon>
        <taxon>Metazoa</taxon>
        <taxon>Ecdysozoa</taxon>
        <taxon>Arthropoda</taxon>
        <taxon>Hexapoda</taxon>
        <taxon>Insecta</taxon>
        <taxon>Pterygota</taxon>
        <taxon>Neoptera</taxon>
        <taxon>Paraneoptera</taxon>
        <taxon>Hemiptera</taxon>
        <taxon>Auchenorrhyncha</taxon>
        <taxon>Membracoidea</taxon>
        <taxon>Cicadellidae</taxon>
        <taxon>Cicadellinae</taxon>
        <taxon>Proconiini</taxon>
        <taxon>Homalodisca</taxon>
    </lineage>
</organism>
<dbReference type="InterPro" id="IPR036186">
    <property type="entry name" value="Serpin_sf"/>
</dbReference>
<feature type="domain" description="Serpin" evidence="5">
    <location>
        <begin position="1"/>
        <end position="356"/>
    </location>
</feature>
<dbReference type="EMBL" id="GECU01029001">
    <property type="protein sequence ID" value="JAS78705.1"/>
    <property type="molecule type" value="Transcribed_RNA"/>
</dbReference>
<proteinExistence type="inferred from homology"/>
<gene>
    <name evidence="6" type="ORF">g.53009</name>
</gene>
<evidence type="ECO:0000256" key="1">
    <source>
        <dbReference type="ARBA" id="ARBA00022690"/>
    </source>
</evidence>
<dbReference type="PANTHER" id="PTHR11461">
    <property type="entry name" value="SERINE PROTEASE INHIBITOR, SERPIN"/>
    <property type="match status" value="1"/>
</dbReference>
<dbReference type="GO" id="GO:0005615">
    <property type="term" value="C:extracellular space"/>
    <property type="evidence" value="ECO:0007669"/>
    <property type="project" value="InterPro"/>
</dbReference>
<evidence type="ECO:0000259" key="5">
    <source>
        <dbReference type="SMART" id="SM00093"/>
    </source>
</evidence>
<reference evidence="6" key="1">
    <citation type="submission" date="2015-11" db="EMBL/GenBank/DDBJ databases">
        <title>De novo transcriptome assembly of four potential Pierce s Disease insect vectors from Arizona vineyards.</title>
        <authorList>
            <person name="Tassone E.E."/>
        </authorList>
    </citation>
    <scope>NUCLEOTIDE SEQUENCE</scope>
</reference>
<feature type="non-terminal residue" evidence="6">
    <location>
        <position position="1"/>
    </location>
</feature>
<feature type="signal peptide" evidence="4">
    <location>
        <begin position="1"/>
        <end position="23"/>
    </location>
</feature>
<dbReference type="InterPro" id="IPR042178">
    <property type="entry name" value="Serpin_sf_1"/>
</dbReference>
<accession>A0A1B6HVQ6</accession>
<evidence type="ECO:0000313" key="6">
    <source>
        <dbReference type="EMBL" id="JAS78705.1"/>
    </source>
</evidence>
<dbReference type="SUPFAM" id="SSF56574">
    <property type="entry name" value="Serpins"/>
    <property type="match status" value="1"/>
</dbReference>
<evidence type="ECO:0000256" key="2">
    <source>
        <dbReference type="ARBA" id="ARBA00022900"/>
    </source>
</evidence>
<dbReference type="Gene3D" id="3.30.497.10">
    <property type="entry name" value="Antithrombin, subunit I, domain 2"/>
    <property type="match status" value="1"/>
</dbReference>
<feature type="chain" id="PRO_5008584728" description="Serpin domain-containing protein" evidence="4">
    <location>
        <begin position="24"/>
        <end position="356"/>
    </location>
</feature>
<evidence type="ECO:0000256" key="4">
    <source>
        <dbReference type="SAM" id="SignalP"/>
    </source>
</evidence>
<dbReference type="GO" id="GO:0004867">
    <property type="term" value="F:serine-type endopeptidase inhibitor activity"/>
    <property type="evidence" value="ECO:0007669"/>
    <property type="project" value="UniProtKB-KW"/>
</dbReference>
<dbReference type="InterPro" id="IPR023796">
    <property type="entry name" value="Serpin_dom"/>
</dbReference>
<dbReference type="PROSITE" id="PS00284">
    <property type="entry name" value="SERPIN"/>
    <property type="match status" value="1"/>
</dbReference>
<name>A0A1B6HVQ6_9HEMI</name>